<dbReference type="PANTHER" id="PTHR24103">
    <property type="entry name" value="E3 UBIQUITIN-PROTEIN LIGASE TRIM"/>
    <property type="match status" value="1"/>
</dbReference>
<keyword evidence="6" id="KW-1185">Reference proteome</keyword>
<dbReference type="CDD" id="cd12888">
    <property type="entry name" value="SPRY_PRY_TRIM7_like"/>
    <property type="match status" value="1"/>
</dbReference>
<dbReference type="Ensembl" id="ENSPMRT00000003776.1">
    <property type="protein sequence ID" value="ENSPMRP00000003522.1"/>
    <property type="gene ID" value="ENSPMRG00000002462.1"/>
</dbReference>
<comment type="function">
    <text evidence="3">Neurotoxin that produces dose-dependent hypolocomotion and hyperalgesia in mice. May directly act on the central nervous system, as it is 6500-fold more potent when administered intracerebroventricularly than intraperitoneal.</text>
</comment>
<protein>
    <recommendedName>
        <fullName evidence="4">B30.2/SPRY domain-containing protein</fullName>
    </recommendedName>
</protein>
<dbReference type="Proteomes" id="UP000472272">
    <property type="component" value="Chromosome 2"/>
</dbReference>
<keyword evidence="2" id="KW-0528">Neurotoxin</keyword>
<dbReference type="GeneTree" id="ENSGT01030000234669"/>
<reference evidence="5" key="2">
    <citation type="submission" date="2025-08" db="UniProtKB">
        <authorList>
            <consortium name="Ensembl"/>
        </authorList>
    </citation>
    <scope>IDENTIFICATION</scope>
</reference>
<name>A0A670HWP4_PODMU</name>
<sequence length="215" mass="24510">MPPEASPSEASHTTCMFLLHSWGAGVGWVVVRQPRVNVTLYPDTAHPNLILSEDLKCVQWGDRRQDLPDNSERFDKEMFVLGRKRFTSGRHWWEVEVGGEWAEWAVSVARESVRRKGDITLNPSEGFWALQKTMVDTFGSFSDWQLSASTSPKLTVVYARSELRKIRVSLHYEEGLVEFFDGDTNNSIFAFPSASFSGERICPFFHLNLDSPLHI</sequence>
<reference evidence="5 6" key="1">
    <citation type="journal article" date="2019" name="Proc. Natl. Acad. Sci. U.S.A.">
        <title>Regulatory changes in pterin and carotenoid genes underlie balanced color polymorphisms in the wall lizard.</title>
        <authorList>
            <person name="Andrade P."/>
            <person name="Pinho C."/>
            <person name="Perez I de Lanuza G."/>
            <person name="Afonso S."/>
            <person name="Brejcha J."/>
            <person name="Rubin C.J."/>
            <person name="Wallerman O."/>
            <person name="Pereira P."/>
            <person name="Sabatino S.J."/>
            <person name="Bellati A."/>
            <person name="Pellitteri-Rosa D."/>
            <person name="Bosakova Z."/>
            <person name="Bunikis I."/>
            <person name="Carretero M.A."/>
            <person name="Feiner N."/>
            <person name="Marsik P."/>
            <person name="Pauperio F."/>
            <person name="Salvi D."/>
            <person name="Soler L."/>
            <person name="While G.M."/>
            <person name="Uller T."/>
            <person name="Font E."/>
            <person name="Andersson L."/>
            <person name="Carneiro M."/>
        </authorList>
    </citation>
    <scope>NUCLEOTIDE SEQUENCE</scope>
</reference>
<reference evidence="5" key="3">
    <citation type="submission" date="2025-09" db="UniProtKB">
        <authorList>
            <consortium name="Ensembl"/>
        </authorList>
    </citation>
    <scope>IDENTIFICATION</scope>
</reference>
<dbReference type="AlphaFoldDB" id="A0A670HWP4"/>
<evidence type="ECO:0000259" key="4">
    <source>
        <dbReference type="PROSITE" id="PS50188"/>
    </source>
</evidence>
<dbReference type="SMART" id="SM00449">
    <property type="entry name" value="SPRY"/>
    <property type="match status" value="1"/>
</dbReference>
<keyword evidence="2" id="KW-0800">Toxin</keyword>
<dbReference type="Pfam" id="PF00622">
    <property type="entry name" value="SPRY"/>
    <property type="match status" value="1"/>
</dbReference>
<feature type="domain" description="B30.2/SPRY" evidence="4">
    <location>
        <begin position="18"/>
        <end position="215"/>
    </location>
</feature>
<evidence type="ECO:0000256" key="2">
    <source>
        <dbReference type="ARBA" id="ARBA00022699"/>
    </source>
</evidence>
<dbReference type="InterPro" id="IPR006574">
    <property type="entry name" value="PRY"/>
</dbReference>
<accession>A0A670HWP4</accession>
<evidence type="ECO:0000313" key="6">
    <source>
        <dbReference type="Proteomes" id="UP000472272"/>
    </source>
</evidence>
<dbReference type="Gene3D" id="2.60.120.920">
    <property type="match status" value="1"/>
</dbReference>
<dbReference type="InterPro" id="IPR050143">
    <property type="entry name" value="TRIM/RBCC"/>
</dbReference>
<dbReference type="InterPro" id="IPR003879">
    <property type="entry name" value="Butyrophylin_SPRY"/>
</dbReference>
<dbReference type="PRINTS" id="PR01407">
    <property type="entry name" value="BUTYPHLNCDUF"/>
</dbReference>
<evidence type="ECO:0000256" key="1">
    <source>
        <dbReference type="ARBA" id="ARBA00009651"/>
    </source>
</evidence>
<comment type="similarity">
    <text evidence="1">Belongs to the ohanin/vespryn family.</text>
</comment>
<evidence type="ECO:0000313" key="5">
    <source>
        <dbReference type="Ensembl" id="ENSPMRP00000003522.1"/>
    </source>
</evidence>
<organism evidence="5 6">
    <name type="scientific">Podarcis muralis</name>
    <name type="common">Wall lizard</name>
    <name type="synonym">Lacerta muralis</name>
    <dbReference type="NCBI Taxonomy" id="64176"/>
    <lineage>
        <taxon>Eukaryota</taxon>
        <taxon>Metazoa</taxon>
        <taxon>Chordata</taxon>
        <taxon>Craniata</taxon>
        <taxon>Vertebrata</taxon>
        <taxon>Euteleostomi</taxon>
        <taxon>Lepidosauria</taxon>
        <taxon>Squamata</taxon>
        <taxon>Bifurcata</taxon>
        <taxon>Unidentata</taxon>
        <taxon>Episquamata</taxon>
        <taxon>Laterata</taxon>
        <taxon>Lacertibaenia</taxon>
        <taxon>Lacertidae</taxon>
        <taxon>Podarcis</taxon>
    </lineage>
</organism>
<dbReference type="InterPro" id="IPR003877">
    <property type="entry name" value="SPRY_dom"/>
</dbReference>
<dbReference type="Pfam" id="PF13765">
    <property type="entry name" value="PRY"/>
    <property type="match status" value="1"/>
</dbReference>
<dbReference type="InterPro" id="IPR001870">
    <property type="entry name" value="B30.2/SPRY"/>
</dbReference>
<dbReference type="InterPro" id="IPR043136">
    <property type="entry name" value="B30.2/SPRY_sf"/>
</dbReference>
<dbReference type="SUPFAM" id="SSF49899">
    <property type="entry name" value="Concanavalin A-like lectins/glucanases"/>
    <property type="match status" value="1"/>
</dbReference>
<dbReference type="PROSITE" id="PS50188">
    <property type="entry name" value="B302_SPRY"/>
    <property type="match status" value="1"/>
</dbReference>
<dbReference type="FunFam" id="2.60.120.920:FF:000004">
    <property type="entry name" value="Butyrophilin subfamily 1 member A1"/>
    <property type="match status" value="1"/>
</dbReference>
<evidence type="ECO:0000256" key="3">
    <source>
        <dbReference type="ARBA" id="ARBA00034460"/>
    </source>
</evidence>
<proteinExistence type="inferred from homology"/>
<dbReference type="SMART" id="SM00589">
    <property type="entry name" value="PRY"/>
    <property type="match status" value="1"/>
</dbReference>
<dbReference type="InterPro" id="IPR013320">
    <property type="entry name" value="ConA-like_dom_sf"/>
</dbReference>